<organism evidence="2 3">
    <name type="scientific">Aquipuribacter hungaricus</name>
    <dbReference type="NCBI Taxonomy" id="545624"/>
    <lineage>
        <taxon>Bacteria</taxon>
        <taxon>Bacillati</taxon>
        <taxon>Actinomycetota</taxon>
        <taxon>Actinomycetes</taxon>
        <taxon>Micrococcales</taxon>
        <taxon>Intrasporangiaceae</taxon>
        <taxon>Aquipuribacter</taxon>
    </lineage>
</organism>
<feature type="transmembrane region" description="Helical" evidence="1">
    <location>
        <begin position="7"/>
        <end position="32"/>
    </location>
</feature>
<keyword evidence="1" id="KW-1133">Transmembrane helix</keyword>
<sequence>MGVVFGILAFVVFLYLVLLFARLVIGWIGVFARDWRPSGPLVVALEVVYSATDPPLNALRRVIPPLTIGSIRLDLGFMILFFVTIILYNLLTGLSRSV</sequence>
<evidence type="ECO:0000313" key="3">
    <source>
        <dbReference type="Proteomes" id="UP001595685"/>
    </source>
</evidence>
<gene>
    <name evidence="2" type="ORF">ACFOLH_18370</name>
</gene>
<keyword evidence="1" id="KW-0472">Membrane</keyword>
<comment type="caution">
    <text evidence="2">The sequence shown here is derived from an EMBL/GenBank/DDBJ whole genome shotgun (WGS) entry which is preliminary data.</text>
</comment>
<reference evidence="3" key="1">
    <citation type="journal article" date="2019" name="Int. J. Syst. Evol. Microbiol.">
        <title>The Global Catalogue of Microorganisms (GCM) 10K type strain sequencing project: providing services to taxonomists for standard genome sequencing and annotation.</title>
        <authorList>
            <consortium name="The Broad Institute Genomics Platform"/>
            <consortium name="The Broad Institute Genome Sequencing Center for Infectious Disease"/>
            <person name="Wu L."/>
            <person name="Ma J."/>
        </authorList>
    </citation>
    <scope>NUCLEOTIDE SEQUENCE [LARGE SCALE GENOMIC DNA]</scope>
    <source>
        <strain evidence="3">NCAIM B.02333</strain>
    </source>
</reference>
<accession>A0ABV7WLR6</accession>
<proteinExistence type="predicted"/>
<keyword evidence="3" id="KW-1185">Reference proteome</keyword>
<keyword evidence="1" id="KW-0812">Transmembrane</keyword>
<name>A0ABV7WLR6_9MICO</name>
<dbReference type="Pfam" id="PF02325">
    <property type="entry name" value="CCB3_YggT"/>
    <property type="match status" value="1"/>
</dbReference>
<dbReference type="InterPro" id="IPR003425">
    <property type="entry name" value="CCB3/YggT"/>
</dbReference>
<dbReference type="EMBL" id="JBHRWW010000020">
    <property type="protein sequence ID" value="MFC3690317.1"/>
    <property type="molecule type" value="Genomic_DNA"/>
</dbReference>
<feature type="transmembrane region" description="Helical" evidence="1">
    <location>
        <begin position="75"/>
        <end position="94"/>
    </location>
</feature>
<dbReference type="RefSeq" id="WP_340293680.1">
    <property type="nucleotide sequence ID" value="NZ_JBBEOI010000117.1"/>
</dbReference>
<evidence type="ECO:0000313" key="2">
    <source>
        <dbReference type="EMBL" id="MFC3690317.1"/>
    </source>
</evidence>
<protein>
    <submittedName>
        <fullName evidence="2">YggT family protein</fullName>
    </submittedName>
</protein>
<evidence type="ECO:0000256" key="1">
    <source>
        <dbReference type="SAM" id="Phobius"/>
    </source>
</evidence>
<dbReference type="Proteomes" id="UP001595685">
    <property type="component" value="Unassembled WGS sequence"/>
</dbReference>